<evidence type="ECO:0000256" key="2">
    <source>
        <dbReference type="ARBA" id="ARBA00022801"/>
    </source>
</evidence>
<dbReference type="GO" id="GO:0004553">
    <property type="term" value="F:hydrolase activity, hydrolyzing O-glycosyl compounds"/>
    <property type="evidence" value="ECO:0007669"/>
    <property type="project" value="InterPro"/>
</dbReference>
<dbReference type="SUPFAM" id="SSF51445">
    <property type="entry name" value="(Trans)glycosidases"/>
    <property type="match status" value="1"/>
</dbReference>
<dbReference type="InterPro" id="IPR002241">
    <property type="entry name" value="Glyco_hydro_27"/>
</dbReference>
<keyword evidence="2" id="KW-0378">Hydrolase</keyword>
<keyword evidence="5" id="KW-1185">Reference proteome</keyword>
<comment type="similarity">
    <text evidence="1">Belongs to the glycosyl hydrolase 27 family.</text>
</comment>
<dbReference type="WBParaSite" id="BTMF_0001043501-mRNA-1">
    <property type="protein sequence ID" value="BTMF_0001043501-mRNA-1"/>
    <property type="gene ID" value="BTMF_0001043501"/>
</dbReference>
<reference evidence="4 5" key="2">
    <citation type="submission" date="2018-11" db="EMBL/GenBank/DDBJ databases">
        <authorList>
            <consortium name="Pathogen Informatics"/>
        </authorList>
    </citation>
    <scope>NUCLEOTIDE SEQUENCE [LARGE SCALE GENOMIC DNA]</scope>
</reference>
<dbReference type="GO" id="GO:0005975">
    <property type="term" value="P:carbohydrate metabolic process"/>
    <property type="evidence" value="ECO:0007669"/>
    <property type="project" value="InterPro"/>
</dbReference>
<evidence type="ECO:0000313" key="4">
    <source>
        <dbReference type="EMBL" id="VDO28296.1"/>
    </source>
</evidence>
<dbReference type="EMBL" id="UZAG01016424">
    <property type="protein sequence ID" value="VDO28296.1"/>
    <property type="molecule type" value="Genomic_DNA"/>
</dbReference>
<dbReference type="Pfam" id="PF16499">
    <property type="entry name" value="Melibiase_2"/>
    <property type="match status" value="1"/>
</dbReference>
<accession>A0A0R3QRT3</accession>
<gene>
    <name evidence="4" type="ORF">BTMF_LOCUS8469</name>
</gene>
<evidence type="ECO:0000256" key="3">
    <source>
        <dbReference type="ARBA" id="ARBA00023295"/>
    </source>
</evidence>
<reference evidence="6" key="1">
    <citation type="submission" date="2017-02" db="UniProtKB">
        <authorList>
            <consortium name="WormBaseParasite"/>
        </authorList>
    </citation>
    <scope>IDENTIFICATION</scope>
</reference>
<dbReference type="Proteomes" id="UP000280834">
    <property type="component" value="Unassembled WGS sequence"/>
</dbReference>
<protein>
    <submittedName>
        <fullName evidence="6">Secreted protein</fullName>
    </submittedName>
</protein>
<dbReference type="InterPro" id="IPR013785">
    <property type="entry name" value="Aldolase_TIM"/>
</dbReference>
<keyword evidence="3" id="KW-0326">Glycosidase</keyword>
<name>A0A0R3QRT3_9BILA</name>
<dbReference type="AlphaFoldDB" id="A0A0R3QRT3"/>
<proteinExistence type="inferred from homology"/>
<evidence type="ECO:0000256" key="1">
    <source>
        <dbReference type="ARBA" id="ARBA00009743"/>
    </source>
</evidence>
<dbReference type="STRING" id="42155.A0A0R3QRT3"/>
<dbReference type="Gene3D" id="3.20.20.70">
    <property type="entry name" value="Aldolase class I"/>
    <property type="match status" value="1"/>
</dbReference>
<evidence type="ECO:0000313" key="5">
    <source>
        <dbReference type="Proteomes" id="UP000280834"/>
    </source>
</evidence>
<sequence length="90" mass="10523">MTNLSMTPLFCIICRLTMMHYSVLFCLITATRFAETLENGLARTPPMGWMSWTKFYCQTDCVLHPFTCISEKLYMDMADRMGKLTRKLYS</sequence>
<evidence type="ECO:0000313" key="6">
    <source>
        <dbReference type="WBParaSite" id="BTMF_0001043501-mRNA-1"/>
    </source>
</evidence>
<dbReference type="InterPro" id="IPR017853">
    <property type="entry name" value="GH"/>
</dbReference>
<organism evidence="6">
    <name type="scientific">Brugia timori</name>
    <dbReference type="NCBI Taxonomy" id="42155"/>
    <lineage>
        <taxon>Eukaryota</taxon>
        <taxon>Metazoa</taxon>
        <taxon>Ecdysozoa</taxon>
        <taxon>Nematoda</taxon>
        <taxon>Chromadorea</taxon>
        <taxon>Rhabditida</taxon>
        <taxon>Spirurina</taxon>
        <taxon>Spiruromorpha</taxon>
        <taxon>Filarioidea</taxon>
        <taxon>Onchocercidae</taxon>
        <taxon>Brugia</taxon>
    </lineage>
</organism>